<keyword evidence="2" id="KW-1185">Reference proteome</keyword>
<dbReference type="Proteomes" id="UP000267524">
    <property type="component" value="Unassembled WGS sequence"/>
</dbReference>
<organism evidence="1 2">
    <name type="scientific">Chryseobacterium nematophagum</name>
    <dbReference type="NCBI Taxonomy" id="2305228"/>
    <lineage>
        <taxon>Bacteria</taxon>
        <taxon>Pseudomonadati</taxon>
        <taxon>Bacteroidota</taxon>
        <taxon>Flavobacteriia</taxon>
        <taxon>Flavobacteriales</taxon>
        <taxon>Weeksellaceae</taxon>
        <taxon>Chryseobacterium group</taxon>
        <taxon>Chryseobacterium</taxon>
    </lineage>
</organism>
<evidence type="ECO:0000313" key="2">
    <source>
        <dbReference type="Proteomes" id="UP000267524"/>
    </source>
</evidence>
<gene>
    <name evidence="1" type="ORF">D1632_07725</name>
</gene>
<evidence type="ECO:0008006" key="3">
    <source>
        <dbReference type="Google" id="ProtNLM"/>
    </source>
</evidence>
<reference evidence="1 2" key="1">
    <citation type="submission" date="2018-08" db="EMBL/GenBank/DDBJ databases">
        <title>Chryseobacterium nematophagum: a novel matrix digesting pathogen of nematodes.</title>
        <authorList>
            <person name="Page A."/>
            <person name="Roberts M."/>
            <person name="Felix M.-A."/>
            <person name="Weir W."/>
        </authorList>
    </citation>
    <scope>NUCLEOTIDE SEQUENCE [LARGE SCALE GENOMIC DNA]</scope>
    <source>
        <strain evidence="1 2">JUb275</strain>
    </source>
</reference>
<proteinExistence type="predicted"/>
<dbReference type="EMBL" id="QWIV01000013">
    <property type="protein sequence ID" value="RMZ59515.1"/>
    <property type="molecule type" value="Genomic_DNA"/>
</dbReference>
<dbReference type="AlphaFoldDB" id="A0A3M7LBT5"/>
<name>A0A3M7LBT5_9FLAO</name>
<comment type="caution">
    <text evidence="1">The sequence shown here is derived from an EMBL/GenBank/DDBJ whole genome shotgun (WGS) entry which is preliminary data.</text>
</comment>
<accession>A0A3M7LBT5</accession>
<sequence>MKKTILFPLMITLLMISCSKTESKKAENLVNNTILDSQNPNAQNDLENYDEPTINDTLAQKIKIYLTNQYLKKEDLNLLTDNNKKFQLYEVDLNNDGKKEIFVNLSSPYFCGSGGCTILLLSSDLKLITTFTVTKTPIFAEPTFENGWKRLMVKSEGNWRNLVYTNGSYPSNPSIAPKSTYNAPSGDALVIFSEQFPAKTYSY</sequence>
<dbReference type="RefSeq" id="WP_122546637.1">
    <property type="nucleotide sequence ID" value="NZ_QWIV01000013.1"/>
</dbReference>
<dbReference type="PROSITE" id="PS51257">
    <property type="entry name" value="PROKAR_LIPOPROTEIN"/>
    <property type="match status" value="1"/>
</dbReference>
<evidence type="ECO:0000313" key="1">
    <source>
        <dbReference type="EMBL" id="RMZ59515.1"/>
    </source>
</evidence>
<protein>
    <recommendedName>
        <fullName evidence="3">Lipoprotein</fullName>
    </recommendedName>
</protein>